<gene>
    <name evidence="1" type="ORF">E6K74_00240</name>
</gene>
<name>A0A538SY24_UNCEI</name>
<reference evidence="1 2" key="1">
    <citation type="journal article" date="2019" name="Nat. Microbiol.">
        <title>Mediterranean grassland soil C-N compound turnover is dependent on rainfall and depth, and is mediated by genomically divergent microorganisms.</title>
        <authorList>
            <person name="Diamond S."/>
            <person name="Andeer P.F."/>
            <person name="Li Z."/>
            <person name="Crits-Christoph A."/>
            <person name="Burstein D."/>
            <person name="Anantharaman K."/>
            <person name="Lane K.R."/>
            <person name="Thomas B.C."/>
            <person name="Pan C."/>
            <person name="Northen T.R."/>
            <person name="Banfield J.F."/>
        </authorList>
    </citation>
    <scope>NUCLEOTIDE SEQUENCE [LARGE SCALE GENOMIC DNA]</scope>
    <source>
        <strain evidence="1">WS_4</strain>
    </source>
</reference>
<sequence length="233" mass="26819">MTAATRPLHAAHGGPGLRVRWHPPDFPLREAAEGVLRESIRELGLSDVVRDVHVHVDLRNRDDHAYIEWNTHDHRAARLSFALGNFVTPARRRAWARTWGRRAGTPPVLPRQFSHKCFAEACLHELYHLRDDHEAGVDLAAHPEEDREALNELWNVWIDGRLNRRGLPAMTRGERHRVFVRTLTHYPRFARRGERIFNALWTADHLGPKELRAFLAEIQSPLDAGTRAKRGGR</sequence>
<evidence type="ECO:0000313" key="2">
    <source>
        <dbReference type="Proteomes" id="UP000319829"/>
    </source>
</evidence>
<evidence type="ECO:0000313" key="1">
    <source>
        <dbReference type="EMBL" id="TMQ56298.1"/>
    </source>
</evidence>
<dbReference type="AlphaFoldDB" id="A0A538SY24"/>
<protein>
    <submittedName>
        <fullName evidence="1">Uncharacterized protein</fullName>
    </submittedName>
</protein>
<organism evidence="1 2">
    <name type="scientific">Eiseniibacteriota bacterium</name>
    <dbReference type="NCBI Taxonomy" id="2212470"/>
    <lineage>
        <taxon>Bacteria</taxon>
        <taxon>Candidatus Eiseniibacteriota</taxon>
    </lineage>
</organism>
<dbReference type="EMBL" id="VBOU01000002">
    <property type="protein sequence ID" value="TMQ56298.1"/>
    <property type="molecule type" value="Genomic_DNA"/>
</dbReference>
<dbReference type="Proteomes" id="UP000319829">
    <property type="component" value="Unassembled WGS sequence"/>
</dbReference>
<accession>A0A538SY24</accession>
<proteinExistence type="predicted"/>
<comment type="caution">
    <text evidence="1">The sequence shown here is derived from an EMBL/GenBank/DDBJ whole genome shotgun (WGS) entry which is preliminary data.</text>
</comment>